<proteinExistence type="predicted"/>
<dbReference type="Proteomes" id="UP001524499">
    <property type="component" value="Unassembled WGS sequence"/>
</dbReference>
<comment type="caution">
    <text evidence="1">The sequence shown here is derived from an EMBL/GenBank/DDBJ whole genome shotgun (WGS) entry which is preliminary data.</text>
</comment>
<organism evidence="1 2">
    <name type="scientific">Methylomonas subterranea</name>
    <dbReference type="NCBI Taxonomy" id="2952225"/>
    <lineage>
        <taxon>Bacteria</taxon>
        <taxon>Pseudomonadati</taxon>
        <taxon>Pseudomonadota</taxon>
        <taxon>Gammaproteobacteria</taxon>
        <taxon>Methylococcales</taxon>
        <taxon>Methylococcaceae</taxon>
        <taxon>Methylomonas</taxon>
    </lineage>
</organism>
<gene>
    <name evidence="1" type="ORF">NP590_06575</name>
</gene>
<keyword evidence="2" id="KW-1185">Reference proteome</keyword>
<dbReference type="EMBL" id="JANIBJ010000009">
    <property type="protein sequence ID" value="MCQ8103764.1"/>
    <property type="molecule type" value="Genomic_DNA"/>
</dbReference>
<dbReference type="RefSeq" id="WP_256601503.1">
    <property type="nucleotide sequence ID" value="NZ_JANIBJ010000009.1"/>
</dbReference>
<accession>A0ABT1TEP7</accession>
<name>A0ABT1TEP7_9GAMM</name>
<protein>
    <submittedName>
        <fullName evidence="1">Uncharacterized protein</fullName>
    </submittedName>
</protein>
<sequence length="101" mass="11611">METYYEQFDIVSVFEDFCLIDPESYQRKYRTADGQPLAAGYYVVNWPEHISSRRFDEQASFNGPHLSRHDAQSAGTRMLLSKKTPTAMTPHLPLVTSRPRG</sequence>
<reference evidence="1 2" key="1">
    <citation type="submission" date="2022-07" db="EMBL/GenBank/DDBJ databases">
        <title>Methylomonas rivi sp. nov., Methylomonas rosea sp. nov., Methylomonas aureus sp. nov. and Methylomonas subterranea sp. nov., four novel methanotrophs isolated from a freshwater creek and the deep terrestrial subsurface.</title>
        <authorList>
            <person name="Abin C."/>
            <person name="Sankaranarayanan K."/>
            <person name="Garner C."/>
            <person name="Sindelar R."/>
            <person name="Kotary K."/>
            <person name="Garner R."/>
            <person name="Barclay S."/>
            <person name="Lawson P."/>
            <person name="Krumholz L."/>
        </authorList>
    </citation>
    <scope>NUCLEOTIDE SEQUENCE [LARGE SCALE GENOMIC DNA]</scope>
    <source>
        <strain evidence="1 2">SURF-2</strain>
    </source>
</reference>
<evidence type="ECO:0000313" key="2">
    <source>
        <dbReference type="Proteomes" id="UP001524499"/>
    </source>
</evidence>
<evidence type="ECO:0000313" key="1">
    <source>
        <dbReference type="EMBL" id="MCQ8103764.1"/>
    </source>
</evidence>